<feature type="domain" description="RNase III" evidence="3">
    <location>
        <begin position="686"/>
        <end position="874"/>
    </location>
</feature>
<evidence type="ECO:0000256" key="2">
    <source>
        <dbReference type="SAM" id="MobiDB-lite"/>
    </source>
</evidence>
<dbReference type="PROSITE" id="PS50142">
    <property type="entry name" value="RNASE_3_2"/>
    <property type="match status" value="2"/>
</dbReference>
<dbReference type="Gene3D" id="1.10.1520.10">
    <property type="entry name" value="Ribonuclease III domain"/>
    <property type="match status" value="2"/>
</dbReference>
<evidence type="ECO:0000313" key="5">
    <source>
        <dbReference type="Proteomes" id="UP001172684"/>
    </source>
</evidence>
<reference evidence="4" key="1">
    <citation type="submission" date="2022-10" db="EMBL/GenBank/DDBJ databases">
        <title>Culturing micro-colonial fungi from biological soil crusts in the Mojave desert and describing Neophaeococcomyces mojavensis, and introducing the new genera and species Taxawa tesnikishii.</title>
        <authorList>
            <person name="Kurbessoian T."/>
            <person name="Stajich J.E."/>
        </authorList>
    </citation>
    <scope>NUCLEOTIDE SEQUENCE</scope>
    <source>
        <strain evidence="4">TK_1</strain>
    </source>
</reference>
<name>A0ABQ9NNP9_9PEZI</name>
<dbReference type="Gene3D" id="3.40.50.300">
    <property type="entry name" value="P-loop containing nucleotide triphosphate hydrolases"/>
    <property type="match status" value="1"/>
</dbReference>
<organism evidence="4 5">
    <name type="scientific">Coniosporium apollinis</name>
    <dbReference type="NCBI Taxonomy" id="61459"/>
    <lineage>
        <taxon>Eukaryota</taxon>
        <taxon>Fungi</taxon>
        <taxon>Dikarya</taxon>
        <taxon>Ascomycota</taxon>
        <taxon>Pezizomycotina</taxon>
        <taxon>Dothideomycetes</taxon>
        <taxon>Dothideomycetes incertae sedis</taxon>
        <taxon>Coniosporium</taxon>
    </lineage>
</organism>
<dbReference type="SMART" id="SM00535">
    <property type="entry name" value="RIBOc"/>
    <property type="match status" value="2"/>
</dbReference>
<protein>
    <submittedName>
        <fullName evidence="4">Dicer-like protein 2</fullName>
    </submittedName>
</protein>
<dbReference type="PROSITE" id="PS00517">
    <property type="entry name" value="RNASE_3_1"/>
    <property type="match status" value="1"/>
</dbReference>
<feature type="region of interest" description="Disordered" evidence="2">
    <location>
        <begin position="1039"/>
        <end position="1066"/>
    </location>
</feature>
<comment type="caution">
    <text evidence="4">The sequence shown here is derived from an EMBL/GenBank/DDBJ whole genome shotgun (WGS) entry which is preliminary data.</text>
</comment>
<feature type="domain" description="RNase III" evidence="3">
    <location>
        <begin position="524"/>
        <end position="646"/>
    </location>
</feature>
<proteinExistence type="predicted"/>
<dbReference type="InterPro" id="IPR036389">
    <property type="entry name" value="RNase_III_sf"/>
</dbReference>
<dbReference type="EMBL" id="JAPDRL010000059">
    <property type="protein sequence ID" value="KAJ9661221.1"/>
    <property type="molecule type" value="Genomic_DNA"/>
</dbReference>
<dbReference type="Proteomes" id="UP001172684">
    <property type="component" value="Unassembled WGS sequence"/>
</dbReference>
<evidence type="ECO:0000256" key="1">
    <source>
        <dbReference type="ARBA" id="ARBA00022801"/>
    </source>
</evidence>
<sequence>MVEKELGVWAAEWYIGACISSFLAAVKLVYQSKPDTHKSQYDSLSEIFGTISRIPRRDQTTPKANDISAKATTLIEMLCTEMETTSTGMVFMNGPATVVALGGLLTAHFGKDSRFRIGTFLTQIRALRPSVRTTGYIQRWEQIYEDFKSGKVNLLIGTGLMQHYVSISTCQMVVYLDPAMDIKSFLQRRSGTQKQPSKHIMIVSEDGSGTTPHLEDEDKPVEAMETLCPNSLPVPLTTDTEDGPDNHPSGGFAKSVEVAPLLDPWKIQVWHRTSITISSELHQTVTMIMFHPQPTTAPPDFELFYDKQIRYQVRSTPLGRVALSREEVQSLQQITFVLLSSVYSDRLEAGKDDFLTLFMPQKQNSNFDLAAWAKAVEGVRPAAEVLSASGYTNASELGLVQPSGQLSNPFAFRLFLLDPNTSTTASELDPKQLPKLCIQATKIHRRGDFSLPISDVEKDAKSKYTPEHTLWAETCTIDNLPLPYVIFALFVPLILHRFEMFMLADNLRSTVLAPLQLSNRNSVLTAITAKSTQGADYQRLEYLGDSVLRLCTSVELMAAPPSGVMGGLTNARSRIDSNESLVRACQRVGIDRYIITEAFAGLEWRPRYTSEMNGSQSSPQEPRKLRFKILADVVEALIGVSFVDGGISKALQCIQLFHPNEKWHHLPYSQCALYTAAPTLKSAPDVEQLETLISYNFNKKALLLQAVKSSAVEGFKSATSYRRLQFLGDAVLEYIICLKLFHNPQLPQSTIGAIRSACANANLLAFLCIDSSIRKQRFDAPTATTVASTGDSAPTLTSPKIPTIIWHFLHSASTNSTFSHAATLHRYHALREEIAEALVHASEYPWRQLAALAPSNDFSDLVQSILGAIFIDSAGHNGLVDSADSGGFFGGSDLWLQGCETFLERLGVLPVLRRISNEGVDCLHPKERLPMLGLNRQIYSGGWIGREGAGVVEGGAEGDAAKDGSEKETQGKVWRCSVRVRGRVVVVDGVTKAAAEAEAAWRACRILSRKRVAGRAPGNGKGPALHRLQAPLPASEALTRPTQQGLRVHRCPSRKAKLTPRGARARELSTPIRPELRPRAAELRTLLRRGRATRPMERARPTEKHIISGKNSRQTLHKATVELYLQLERYLLLTTKWTQRYAAEKHLCGNGCKPSNYAT</sequence>
<accession>A0ABQ9NNP9</accession>
<evidence type="ECO:0000259" key="3">
    <source>
        <dbReference type="PROSITE" id="PS50142"/>
    </source>
</evidence>
<feature type="compositionally biased region" description="Basic residues" evidence="2">
    <location>
        <begin position="1047"/>
        <end position="1058"/>
    </location>
</feature>
<dbReference type="InterPro" id="IPR027417">
    <property type="entry name" value="P-loop_NTPase"/>
</dbReference>
<dbReference type="PANTHER" id="PTHR14950">
    <property type="entry name" value="DICER-RELATED"/>
    <property type="match status" value="1"/>
</dbReference>
<dbReference type="Pfam" id="PF00636">
    <property type="entry name" value="Ribonuclease_3"/>
    <property type="match status" value="2"/>
</dbReference>
<keyword evidence="5" id="KW-1185">Reference proteome</keyword>
<gene>
    <name evidence="4" type="primary">dcl2</name>
    <name evidence="4" type="ORF">H2201_006580</name>
</gene>
<dbReference type="SUPFAM" id="SSF69065">
    <property type="entry name" value="RNase III domain-like"/>
    <property type="match status" value="2"/>
</dbReference>
<dbReference type="CDD" id="cd00593">
    <property type="entry name" value="RIBOc"/>
    <property type="match status" value="2"/>
</dbReference>
<dbReference type="SUPFAM" id="SSF52540">
    <property type="entry name" value="P-loop containing nucleoside triphosphate hydrolases"/>
    <property type="match status" value="1"/>
</dbReference>
<dbReference type="PANTHER" id="PTHR14950:SF37">
    <property type="entry name" value="ENDORIBONUCLEASE DICER"/>
    <property type="match status" value="1"/>
</dbReference>
<keyword evidence="1" id="KW-0378">Hydrolase</keyword>
<evidence type="ECO:0000313" key="4">
    <source>
        <dbReference type="EMBL" id="KAJ9661221.1"/>
    </source>
</evidence>
<dbReference type="InterPro" id="IPR000999">
    <property type="entry name" value="RNase_III_dom"/>
</dbReference>